<evidence type="ECO:0000259" key="1">
    <source>
        <dbReference type="Pfam" id="PF09722"/>
    </source>
</evidence>
<accession>A0ABW9Z282</accession>
<gene>
    <name evidence="2" type="ORF">GR303_20850</name>
</gene>
<organism evidence="2 3">
    <name type="scientific">Microvirga arsenatis</name>
    <dbReference type="NCBI Taxonomy" id="2692265"/>
    <lineage>
        <taxon>Bacteria</taxon>
        <taxon>Pseudomonadati</taxon>
        <taxon>Pseudomonadota</taxon>
        <taxon>Alphaproteobacteria</taxon>
        <taxon>Hyphomicrobiales</taxon>
        <taxon>Methylobacteriaceae</taxon>
        <taxon>Microvirga</taxon>
    </lineage>
</organism>
<sequence>MVSGTGHDEEDAMFPVGKRRELSGPGLRTFISLANLWGLSEEQQRKILGYPAPSTYQNWVKKVQEHQDITLDYDVLIRISAVLGIYQALRILFDTEEEGTQWLRDPHKAVIFGGRPPLDLITSGNQDALLTVRRFLDAARGGLYMEPNEIDRDFKPYTDQDIHGI</sequence>
<feature type="domain" description="Antitoxin Xre/MbcA/ParS-like toxin-binding" evidence="1">
    <location>
        <begin position="88"/>
        <end position="142"/>
    </location>
</feature>
<keyword evidence="3" id="KW-1185">Reference proteome</keyword>
<comment type="caution">
    <text evidence="2">The sequence shown here is derived from an EMBL/GenBank/DDBJ whole genome shotgun (WGS) entry which is preliminary data.</text>
</comment>
<evidence type="ECO:0000313" key="3">
    <source>
        <dbReference type="Proteomes" id="UP000818323"/>
    </source>
</evidence>
<evidence type="ECO:0000313" key="2">
    <source>
        <dbReference type="EMBL" id="NBJ26791.1"/>
    </source>
</evidence>
<proteinExistence type="predicted"/>
<dbReference type="InterPro" id="IPR024467">
    <property type="entry name" value="Xre/MbcA/ParS-like_toxin-bd"/>
</dbReference>
<dbReference type="EMBL" id="JAAAXJ010000018">
    <property type="protein sequence ID" value="NBJ26791.1"/>
    <property type="molecule type" value="Genomic_DNA"/>
</dbReference>
<dbReference type="Proteomes" id="UP000818323">
    <property type="component" value="Unassembled WGS sequence"/>
</dbReference>
<dbReference type="Pfam" id="PF09722">
    <property type="entry name" value="Xre_MbcA_ParS_C"/>
    <property type="match status" value="1"/>
</dbReference>
<dbReference type="RefSeq" id="WP_161725522.1">
    <property type="nucleotide sequence ID" value="NZ_JAAAXI010000021.1"/>
</dbReference>
<name>A0ABW9Z282_9HYPH</name>
<protein>
    <submittedName>
        <fullName evidence="2">DUF2384 domain-containing protein</fullName>
    </submittedName>
</protein>
<reference evidence="2 3" key="1">
    <citation type="submission" date="2020-01" db="EMBL/GenBank/DDBJ databases">
        <title>Microvirga sp. nov., an arsenate reduction bacterium isolated from Tibet hotspring sediments.</title>
        <authorList>
            <person name="Yuan C.-G."/>
        </authorList>
    </citation>
    <scope>NUCLEOTIDE SEQUENCE [LARGE SCALE GENOMIC DNA]</scope>
    <source>
        <strain evidence="2 3">SYSU G3D203</strain>
    </source>
</reference>